<evidence type="ECO:0000313" key="1">
    <source>
        <dbReference type="EMBL" id="CUN13052.1"/>
    </source>
</evidence>
<gene>
    <name evidence="1" type="ORF">ERS852578_02372</name>
</gene>
<dbReference type="AlphaFoldDB" id="A0A173UDF3"/>
<dbReference type="EMBL" id="CYYC01000034">
    <property type="protein sequence ID" value="CUN13052.1"/>
    <property type="molecule type" value="Genomic_DNA"/>
</dbReference>
<sequence length="348" mass="39979">MEAEERKTAMSHDEMQDYWETLCSFTGEDIPNEVNQLMAKIRYPRFLYKYRAVNNNNLDALRSNKLFFSKASSYDDPFDTFLHIDVEKIRQEFDSNYSSPEALAALANGMKETFQNQPGVPQEFIQQVTTVEGLKQLFADGITKQFLSYVLTLRSKIQDEILSICLSENGFNESLWLKYADMHKGFCLMYDLNDSDSFHCGKQSKCVNCGVYKGGTRIYPVYYSNESHDATDLLKLVMAQEVAQRLGGSLPESIQKDLKPLSWEIERNSLIKKECHKYDEEWRMIANAKMKLPAMIEWVPKGVIIGLRTSQVDKNLIISMAKEAGVKNIYQSYIDETNSLNAYLLTDV</sequence>
<name>A0A173UDF3_9FIRM</name>
<dbReference type="OrthoDB" id="190848at2"/>
<dbReference type="InterPro" id="IPR021352">
    <property type="entry name" value="DUF2971"/>
</dbReference>
<reference evidence="1 2" key="1">
    <citation type="submission" date="2015-09" db="EMBL/GenBank/DDBJ databases">
        <authorList>
            <consortium name="Pathogen Informatics"/>
        </authorList>
    </citation>
    <scope>NUCLEOTIDE SEQUENCE [LARGE SCALE GENOMIC DNA]</scope>
    <source>
        <strain evidence="1 2">2789STDY5834966</strain>
    </source>
</reference>
<dbReference type="RefSeq" id="WP_055183146.1">
    <property type="nucleotide sequence ID" value="NZ_CYYC01000034.1"/>
</dbReference>
<protein>
    <submittedName>
        <fullName evidence="1">Protein of uncharacterized function (DUF2971)</fullName>
    </submittedName>
</protein>
<dbReference type="Pfam" id="PF11185">
    <property type="entry name" value="DUF2971"/>
    <property type="match status" value="1"/>
</dbReference>
<proteinExistence type="predicted"/>
<evidence type="ECO:0000313" key="2">
    <source>
        <dbReference type="Proteomes" id="UP000095390"/>
    </source>
</evidence>
<accession>A0A173UDF3</accession>
<dbReference type="Proteomes" id="UP000095390">
    <property type="component" value="Unassembled WGS sequence"/>
</dbReference>
<organism evidence="1 2">
    <name type="scientific">Anaerobutyricum hallii</name>
    <dbReference type="NCBI Taxonomy" id="39488"/>
    <lineage>
        <taxon>Bacteria</taxon>
        <taxon>Bacillati</taxon>
        <taxon>Bacillota</taxon>
        <taxon>Clostridia</taxon>
        <taxon>Lachnospirales</taxon>
        <taxon>Lachnospiraceae</taxon>
        <taxon>Anaerobutyricum</taxon>
    </lineage>
</organism>